<name>A0A9P6QP98_9FUNG</name>
<sequence length="151" mass="17490">MKVPRHRNIATEGALLGSLKQRGVSPDLAIISDDAGQFNVLIHGLCWVHAERLVHKMLPLNDQHREYIARVRDEIWTLYADLKAYKLQPTATVKQTLAARFDAIFTQKTRYATLNRLLRRIHLNKSELLLVLERPEVPLHTNDSERDIRDH</sequence>
<reference evidence="2" key="1">
    <citation type="journal article" date="2020" name="Fungal Divers.">
        <title>Resolving the Mortierellaceae phylogeny through synthesis of multi-gene phylogenetics and phylogenomics.</title>
        <authorList>
            <person name="Vandepol N."/>
            <person name="Liber J."/>
            <person name="Desiro A."/>
            <person name="Na H."/>
            <person name="Kennedy M."/>
            <person name="Barry K."/>
            <person name="Grigoriev I.V."/>
            <person name="Miller A.N."/>
            <person name="O'Donnell K."/>
            <person name="Stajich J.E."/>
            <person name="Bonito G."/>
        </authorList>
    </citation>
    <scope>NUCLEOTIDE SEQUENCE</scope>
    <source>
        <strain evidence="2">NVP60</strain>
    </source>
</reference>
<gene>
    <name evidence="2" type="ORF">BGZ97_008621</name>
</gene>
<dbReference type="InterPro" id="IPR004291">
    <property type="entry name" value="Transposase_IS66_central"/>
</dbReference>
<feature type="non-terminal residue" evidence="2">
    <location>
        <position position="151"/>
    </location>
</feature>
<keyword evidence="3" id="KW-1185">Reference proteome</keyword>
<proteinExistence type="predicted"/>
<dbReference type="OrthoDB" id="10395640at2759"/>
<evidence type="ECO:0000313" key="2">
    <source>
        <dbReference type="EMBL" id="KAG0283238.1"/>
    </source>
</evidence>
<dbReference type="EMBL" id="JAAAIN010003985">
    <property type="protein sequence ID" value="KAG0283238.1"/>
    <property type="molecule type" value="Genomic_DNA"/>
</dbReference>
<dbReference type="Pfam" id="PF03050">
    <property type="entry name" value="DDE_Tnp_IS66"/>
    <property type="match status" value="1"/>
</dbReference>
<organism evidence="2 3">
    <name type="scientific">Linnemannia gamsii</name>
    <dbReference type="NCBI Taxonomy" id="64522"/>
    <lineage>
        <taxon>Eukaryota</taxon>
        <taxon>Fungi</taxon>
        <taxon>Fungi incertae sedis</taxon>
        <taxon>Mucoromycota</taxon>
        <taxon>Mortierellomycotina</taxon>
        <taxon>Mortierellomycetes</taxon>
        <taxon>Mortierellales</taxon>
        <taxon>Mortierellaceae</taxon>
        <taxon>Linnemannia</taxon>
    </lineage>
</organism>
<protein>
    <recommendedName>
        <fullName evidence="1">Transposase IS66 central domain-containing protein</fullName>
    </recommendedName>
</protein>
<accession>A0A9P6QP98</accession>
<dbReference type="AlphaFoldDB" id="A0A9P6QP98"/>
<comment type="caution">
    <text evidence="2">The sequence shown here is derived from an EMBL/GenBank/DDBJ whole genome shotgun (WGS) entry which is preliminary data.</text>
</comment>
<evidence type="ECO:0000259" key="1">
    <source>
        <dbReference type="Pfam" id="PF03050"/>
    </source>
</evidence>
<feature type="domain" description="Transposase IS66 central" evidence="1">
    <location>
        <begin position="41"/>
        <end position="149"/>
    </location>
</feature>
<dbReference type="Proteomes" id="UP000823405">
    <property type="component" value="Unassembled WGS sequence"/>
</dbReference>
<evidence type="ECO:0000313" key="3">
    <source>
        <dbReference type="Proteomes" id="UP000823405"/>
    </source>
</evidence>